<accession>A0AAE9PI85</accession>
<evidence type="ECO:0000313" key="1">
    <source>
        <dbReference type="EMBL" id="UYW72290.1"/>
    </source>
</evidence>
<protein>
    <submittedName>
        <fullName evidence="1">Uncharacterized protein</fullName>
    </submittedName>
</protein>
<dbReference type="EMBL" id="CP109873">
    <property type="protein sequence ID" value="UYW72290.1"/>
    <property type="molecule type" value="Genomic_DNA"/>
</dbReference>
<name>A0AAE9PI85_BACCE</name>
<gene>
    <name evidence="1" type="ORF">OK229_28055</name>
</gene>
<dbReference type="AlphaFoldDB" id="A0AAE9PI85"/>
<sequence>MFRRPTCMQACLDSGHDYDYCRIWCEPIYMVPTYSYSVQPSYTAPIVTPYSSQQYQTYIYGQQTDPRWECYHQCIRSGGSAASCCYYCELC</sequence>
<reference evidence="1" key="1">
    <citation type="submission" date="2023-02" db="EMBL/GenBank/DDBJ databases">
        <title>Complete Genome Sequence of Bacillus cereus sensu lato isolate BC38B from pepper closely related to the Bacillus anthracis clade.</title>
        <authorList>
            <person name="Abdelli M."/>
            <person name="Cerar Kisek T."/>
            <person name="Falaise C."/>
            <person name="Cumont A."/>
            <person name="Giraud M."/>
            <person name="Chatoux J."/>
            <person name="Rogee S."/>
            <person name="Dadvisard M."/>
            <person name="Larigauderie G."/>
            <person name="Raynaud F."/>
            <person name="Godic Torkar K."/>
            <person name="Ramisse V."/>
        </authorList>
    </citation>
    <scope>NUCLEOTIDE SEQUENCE</scope>
    <source>
        <strain evidence="1">BC38B</strain>
        <plasmid evidence="1">p1</plasmid>
    </source>
</reference>
<geneLocation type="plasmid" evidence="1 2">
    <name>p1</name>
</geneLocation>
<proteinExistence type="predicted"/>
<evidence type="ECO:0000313" key="2">
    <source>
        <dbReference type="Proteomes" id="UP001163707"/>
    </source>
</evidence>
<organism evidence="1 2">
    <name type="scientific">Bacillus cereus</name>
    <dbReference type="NCBI Taxonomy" id="1396"/>
    <lineage>
        <taxon>Bacteria</taxon>
        <taxon>Bacillati</taxon>
        <taxon>Bacillota</taxon>
        <taxon>Bacilli</taxon>
        <taxon>Bacillales</taxon>
        <taxon>Bacillaceae</taxon>
        <taxon>Bacillus</taxon>
        <taxon>Bacillus cereus group</taxon>
    </lineage>
</organism>
<keyword evidence="1" id="KW-0614">Plasmid</keyword>
<dbReference type="Proteomes" id="UP001163707">
    <property type="component" value="Plasmid p1"/>
</dbReference>
<dbReference type="RefSeq" id="WP_264460033.1">
    <property type="nucleotide sequence ID" value="NZ_CP109873.2"/>
</dbReference>